<dbReference type="InterPro" id="IPR000326">
    <property type="entry name" value="PAP2/HPO"/>
</dbReference>
<dbReference type="CDD" id="cd03397">
    <property type="entry name" value="PAP2_acid_phosphatase"/>
    <property type="match status" value="1"/>
</dbReference>
<dbReference type="SUPFAM" id="SSF48317">
    <property type="entry name" value="Acid phosphatase/Vanadium-dependent haloperoxidase"/>
    <property type="match status" value="1"/>
</dbReference>
<dbReference type="InterPro" id="IPR036938">
    <property type="entry name" value="PAP2/HPO_sf"/>
</dbReference>
<dbReference type="InterPro" id="IPR001011">
    <property type="entry name" value="Acid_Pase_classA_bac"/>
</dbReference>
<dbReference type="AlphaFoldDB" id="A0A7Y6UMV0"/>
<sequence>MSKDITSYGGTELGSVAEFRPELGLGWLSGYLGPEALPNSLTLLPRPPAAGSAALAEDEEVAKATFALRGTPRFALAEADYDLKFGHLINGFSCALNTQISEENAPYLTTLLRRSVSDLGLSTYAAKNYFKRKRPFQENHQPIGIPKDQAALEKDPSYPSGHTAVGWGLALILAEISPDRANELLARGRAFGESRIVVNHHWYSDVAWGRVMGAATVARLHADPTFRTDLESAIAEFASVRTKTIPPAGDCKAEAAALAQGFQVSDVTAIDVLLEPDATMLRHAEENNASLLKVFPKGFALDAAHRPHITIVQRFVRTADLDKVYAATSRVMAGADIAAMKLDAVKYYYIPNGEMGVAGIVAKQTPELVKLQADVIAAVAPYTVETGDSAAFFTTPDDPVIDPALIGYVSSFVPSSSGEQFNPHVTTGVAPRSYLDQMLAGPFEPFTFSPAGAAVYQLGQFGTAAVKLQQLDSKP</sequence>
<dbReference type="GO" id="GO:0003993">
    <property type="term" value="F:acid phosphatase activity"/>
    <property type="evidence" value="ECO:0007669"/>
    <property type="project" value="InterPro"/>
</dbReference>
<protein>
    <submittedName>
        <fullName evidence="2">Phosphatase PAP2 family protein</fullName>
    </submittedName>
</protein>
<dbReference type="SUPFAM" id="SSF55144">
    <property type="entry name" value="LigT-like"/>
    <property type="match status" value="1"/>
</dbReference>
<dbReference type="SMART" id="SM00014">
    <property type="entry name" value="acidPPc"/>
    <property type="match status" value="1"/>
</dbReference>
<gene>
    <name evidence="2" type="ORF">HT585_08605</name>
</gene>
<proteinExistence type="predicted"/>
<reference evidence="2 3" key="1">
    <citation type="submission" date="2020-06" db="EMBL/GenBank/DDBJ databases">
        <authorList>
            <person name="Grouzdev D.S."/>
        </authorList>
    </citation>
    <scope>NUCLEOTIDE SEQUENCE [LARGE SCALE GENOMIC DNA]</scope>
    <source>
        <strain evidence="2 3">HO-A22</strain>
    </source>
</reference>
<dbReference type="GO" id="GO:0030288">
    <property type="term" value="C:outer membrane-bounded periplasmic space"/>
    <property type="evidence" value="ECO:0007669"/>
    <property type="project" value="InterPro"/>
</dbReference>
<evidence type="ECO:0000313" key="2">
    <source>
        <dbReference type="EMBL" id="NVD38913.1"/>
    </source>
</evidence>
<accession>A0A7Y6UMV0</accession>
<keyword evidence="3" id="KW-1185">Reference proteome</keyword>
<dbReference type="Proteomes" id="UP000520198">
    <property type="component" value="Unassembled WGS sequence"/>
</dbReference>
<name>A0A7Y6UMV0_9HYPH</name>
<evidence type="ECO:0000313" key="3">
    <source>
        <dbReference type="Proteomes" id="UP000520198"/>
    </source>
</evidence>
<dbReference type="EMBL" id="JABWDU010000002">
    <property type="protein sequence ID" value="NVD38913.1"/>
    <property type="molecule type" value="Genomic_DNA"/>
</dbReference>
<dbReference type="Gene3D" id="1.20.144.10">
    <property type="entry name" value="Phosphatidic acid phosphatase type 2/haloperoxidase"/>
    <property type="match status" value="1"/>
</dbReference>
<evidence type="ECO:0000259" key="1">
    <source>
        <dbReference type="SMART" id="SM00014"/>
    </source>
</evidence>
<organism evidence="2 3">
    <name type="scientific">Ensifer oleiphilus</name>
    <dbReference type="NCBI Taxonomy" id="2742698"/>
    <lineage>
        <taxon>Bacteria</taxon>
        <taxon>Pseudomonadati</taxon>
        <taxon>Pseudomonadota</taxon>
        <taxon>Alphaproteobacteria</taxon>
        <taxon>Hyphomicrobiales</taxon>
        <taxon>Rhizobiaceae</taxon>
        <taxon>Sinorhizobium/Ensifer group</taxon>
        <taxon>Ensifer</taxon>
    </lineage>
</organism>
<dbReference type="PRINTS" id="PR00483">
    <property type="entry name" value="BACPHPHTASE"/>
</dbReference>
<comment type="caution">
    <text evidence="2">The sequence shown here is derived from an EMBL/GenBank/DDBJ whole genome shotgun (WGS) entry which is preliminary data.</text>
</comment>
<feature type="domain" description="Phosphatidic acid phosphatase type 2/haloperoxidase" evidence="1">
    <location>
        <begin position="107"/>
        <end position="221"/>
    </location>
</feature>
<dbReference type="Pfam" id="PF01569">
    <property type="entry name" value="PAP2"/>
    <property type="match status" value="1"/>
</dbReference>
<dbReference type="InterPro" id="IPR009097">
    <property type="entry name" value="Cyclic_Pdiesterase"/>
</dbReference>